<name>A0A059F511_9MICR</name>
<accession>A0A059F511</accession>
<dbReference type="HOGENOM" id="CLU_2026143_0_0_1"/>
<dbReference type="Proteomes" id="UP000030655">
    <property type="component" value="Unassembled WGS sequence"/>
</dbReference>
<sequence>MDIFLVTIFFWNILHIQIKNFVNVSDPTIAKIKKILRNAFKTYSQNKFIVLGGIKLIVECDETVLSRRGIIRNPTSVDSNRRDTVWVLNAIDNSNERKFYIERIPNRAVMEITRSLENKILL</sequence>
<reference evidence="2" key="1">
    <citation type="submission" date="2013-02" db="EMBL/GenBank/DDBJ databases">
        <authorList>
            <consortium name="The Broad Institute Genome Sequencing Platform"/>
            <person name="Cuomo C."/>
            <person name="Becnel J."/>
            <person name="Sanscrainte N."/>
            <person name="Walker B."/>
            <person name="Young S.K."/>
            <person name="Zeng Q."/>
            <person name="Gargeya S."/>
            <person name="Fitzgerald M."/>
            <person name="Haas B."/>
            <person name="Abouelleil A."/>
            <person name="Alvarado L."/>
            <person name="Arachchi H.M."/>
            <person name="Berlin A.M."/>
            <person name="Chapman S.B."/>
            <person name="Dewar J."/>
            <person name="Goldberg J."/>
            <person name="Griggs A."/>
            <person name="Gujja S."/>
            <person name="Hansen M."/>
            <person name="Howarth C."/>
            <person name="Imamovic A."/>
            <person name="Larimer J."/>
            <person name="McCowan C."/>
            <person name="Murphy C."/>
            <person name="Neiman D."/>
            <person name="Pearson M."/>
            <person name="Priest M."/>
            <person name="Roberts A."/>
            <person name="Saif S."/>
            <person name="Shea T."/>
            <person name="Sisk P."/>
            <person name="Sykes S."/>
            <person name="Wortman J."/>
            <person name="Nusbaum C."/>
            <person name="Birren B."/>
        </authorList>
    </citation>
    <scope>NUCLEOTIDE SEQUENCE [LARGE SCALE GENOMIC DNA]</scope>
    <source>
        <strain evidence="2">PRA339</strain>
    </source>
</reference>
<evidence type="ECO:0000313" key="1">
    <source>
        <dbReference type="EMBL" id="KCZ82049.1"/>
    </source>
</evidence>
<dbReference type="AlphaFoldDB" id="A0A059F511"/>
<proteinExistence type="predicted"/>
<gene>
    <name evidence="1" type="ORF">H312_00531</name>
</gene>
<dbReference type="VEuPathDB" id="MicrosporidiaDB:H312_00531"/>
<dbReference type="EMBL" id="KK365133">
    <property type="protein sequence ID" value="KCZ82049.1"/>
    <property type="molecule type" value="Genomic_DNA"/>
</dbReference>
<protein>
    <recommendedName>
        <fullName evidence="3">ISXO2-like transposase domain-containing protein</fullName>
    </recommendedName>
</protein>
<reference evidence="1 2" key="2">
    <citation type="submission" date="2014-03" db="EMBL/GenBank/DDBJ databases">
        <title>The Genome Sequence of Anncaliia algerae insect isolate PRA339.</title>
        <authorList>
            <consortium name="The Broad Institute Genome Sequencing Platform"/>
            <consortium name="The Broad Institute Genome Sequencing Center for Infectious Disease"/>
            <person name="Cuomo C."/>
            <person name="Becnel J."/>
            <person name="Sanscrainte N."/>
            <person name="Walker B."/>
            <person name="Young S.K."/>
            <person name="Zeng Q."/>
            <person name="Gargeya S."/>
            <person name="Fitzgerald M."/>
            <person name="Haas B."/>
            <person name="Abouelleil A."/>
            <person name="Alvarado L."/>
            <person name="Arachchi H.M."/>
            <person name="Berlin A.M."/>
            <person name="Chapman S.B."/>
            <person name="Dewar J."/>
            <person name="Goldberg J."/>
            <person name="Griggs A."/>
            <person name="Gujja S."/>
            <person name="Hansen M."/>
            <person name="Howarth C."/>
            <person name="Imamovic A."/>
            <person name="Larimer J."/>
            <person name="McCowan C."/>
            <person name="Murphy C."/>
            <person name="Neiman D."/>
            <person name="Pearson M."/>
            <person name="Priest M."/>
            <person name="Roberts A."/>
            <person name="Saif S."/>
            <person name="Shea T."/>
            <person name="Sisk P."/>
            <person name="Sykes S."/>
            <person name="Wortman J."/>
            <person name="Nusbaum C."/>
            <person name="Birren B."/>
        </authorList>
    </citation>
    <scope>NUCLEOTIDE SEQUENCE [LARGE SCALE GENOMIC DNA]</scope>
    <source>
        <strain evidence="1 2">PRA339</strain>
    </source>
</reference>
<dbReference type="OrthoDB" id="2194529at2759"/>
<evidence type="ECO:0000313" key="2">
    <source>
        <dbReference type="Proteomes" id="UP000030655"/>
    </source>
</evidence>
<keyword evidence="2" id="KW-1185">Reference proteome</keyword>
<organism evidence="1 2">
    <name type="scientific">Anncaliia algerae PRA339</name>
    <dbReference type="NCBI Taxonomy" id="1288291"/>
    <lineage>
        <taxon>Eukaryota</taxon>
        <taxon>Fungi</taxon>
        <taxon>Fungi incertae sedis</taxon>
        <taxon>Microsporidia</taxon>
        <taxon>Tubulinosematoidea</taxon>
        <taxon>Tubulinosematidae</taxon>
        <taxon>Anncaliia</taxon>
    </lineage>
</organism>
<evidence type="ECO:0008006" key="3">
    <source>
        <dbReference type="Google" id="ProtNLM"/>
    </source>
</evidence>